<dbReference type="PANTHER" id="PTHR42998">
    <property type="entry name" value="TYPE I RESTRICTION ENZYME HINDVIIP M PROTEIN-RELATED"/>
    <property type="match status" value="1"/>
</dbReference>
<dbReference type="PANTHER" id="PTHR42998:SF1">
    <property type="entry name" value="TYPE I RESTRICTION ENZYME HINDI METHYLASE SUBUNIT"/>
    <property type="match status" value="1"/>
</dbReference>
<dbReference type="Gene3D" id="3.40.50.150">
    <property type="entry name" value="Vaccinia Virus protein VP39"/>
    <property type="match status" value="1"/>
</dbReference>
<comment type="similarity">
    <text evidence="1">Belongs to the N(4)/N(6)-methyltransferase family.</text>
</comment>
<evidence type="ECO:0000313" key="5">
    <source>
        <dbReference type="EMBL" id="MCW3784808.1"/>
    </source>
</evidence>
<accession>A0ABT3JAS1</accession>
<gene>
    <name evidence="5" type="ORF">OM960_25220</name>
</gene>
<evidence type="ECO:0000259" key="4">
    <source>
        <dbReference type="Pfam" id="PF13588"/>
    </source>
</evidence>
<reference evidence="5 6" key="1">
    <citation type="submission" date="2022-10" db="EMBL/GenBank/DDBJ databases">
        <title>Defluviimonas sp. CAU 1641 isolated from mud.</title>
        <authorList>
            <person name="Kim W."/>
        </authorList>
    </citation>
    <scope>NUCLEOTIDE SEQUENCE [LARGE SCALE GENOMIC DNA]</scope>
    <source>
        <strain evidence="5 6">CAU 1641</strain>
    </source>
</reference>
<dbReference type="InterPro" id="IPR052916">
    <property type="entry name" value="Type-I_RE_MTase_Subunit"/>
</dbReference>
<comment type="caution">
    <text evidence="5">The sequence shown here is derived from an EMBL/GenBank/DDBJ whole genome shotgun (WGS) entry which is preliminary data.</text>
</comment>
<feature type="domain" description="DNA methylase adenine-specific" evidence="3">
    <location>
        <begin position="305"/>
        <end position="376"/>
    </location>
</feature>
<feature type="compositionally biased region" description="Basic and acidic residues" evidence="2">
    <location>
        <begin position="1"/>
        <end position="16"/>
    </location>
</feature>
<protein>
    <submittedName>
        <fullName evidence="5">N-6 DNA methylase</fullName>
    </submittedName>
</protein>
<dbReference type="InterPro" id="IPR029464">
    <property type="entry name" value="HSDR_N"/>
</dbReference>
<evidence type="ECO:0000256" key="2">
    <source>
        <dbReference type="SAM" id="MobiDB-lite"/>
    </source>
</evidence>
<name>A0ABT3JAS1_9RHOB</name>
<sequence length="445" mass="49211">MASTSEEKANVVEPGEKVTIVDPTGENTRPAAKPVPVTITDYISGKEVRATPEELEAVQVFAHRLVEELGYPKSHIQTRPQFRVRATPSATQSKSYPVDIVVFSSAGKIEADAQIIVECKKKTRKDGEEQLKIYLTMSSAQIGVWFNGKDHLYLLKEYREGGEIHWSTLPTLPKHGQTVAEIGTLHRRDLVAPTNLKSVLRDIRNHLAGNTTGITRDQGLAIEITSVLFCKIFDELNTAPDDLPQFRTVHKEPADRIKARVDSLFAAVRREYPDVFRENEEIGLDPESLRYVVGELQNYCILDASRDAIGDAFEVFIGPAVRGEEGQFFTPRNVVQMVIDVIDPKPTEMVIDPACGSGGFLIVALEHVWRALEQEAATKGWSDVILERRKREAAQRGFRGLDKDAFLTKITKAYMAIIGDGRGGIFCEDSLGSGPIDLLEAAAAG</sequence>
<dbReference type="Pfam" id="PF13588">
    <property type="entry name" value="HSDR_N_2"/>
    <property type="match status" value="1"/>
</dbReference>
<organism evidence="5 6">
    <name type="scientific">Defluviimonas salinarum</name>
    <dbReference type="NCBI Taxonomy" id="2992147"/>
    <lineage>
        <taxon>Bacteria</taxon>
        <taxon>Pseudomonadati</taxon>
        <taxon>Pseudomonadota</taxon>
        <taxon>Alphaproteobacteria</taxon>
        <taxon>Rhodobacterales</taxon>
        <taxon>Paracoccaceae</taxon>
        <taxon>Albidovulum</taxon>
    </lineage>
</organism>
<dbReference type="SUPFAM" id="SSF53335">
    <property type="entry name" value="S-adenosyl-L-methionine-dependent methyltransferases"/>
    <property type="match status" value="1"/>
</dbReference>
<evidence type="ECO:0000259" key="3">
    <source>
        <dbReference type="Pfam" id="PF02384"/>
    </source>
</evidence>
<dbReference type="Proteomes" id="UP001207582">
    <property type="component" value="Unassembled WGS sequence"/>
</dbReference>
<dbReference type="InterPro" id="IPR003356">
    <property type="entry name" value="DNA_methylase_A-5"/>
</dbReference>
<evidence type="ECO:0000313" key="6">
    <source>
        <dbReference type="Proteomes" id="UP001207582"/>
    </source>
</evidence>
<dbReference type="Pfam" id="PF02384">
    <property type="entry name" value="N6_Mtase"/>
    <property type="match status" value="1"/>
</dbReference>
<dbReference type="EMBL" id="JAPDOG010000081">
    <property type="protein sequence ID" value="MCW3784808.1"/>
    <property type="molecule type" value="Genomic_DNA"/>
</dbReference>
<dbReference type="InterPro" id="IPR029063">
    <property type="entry name" value="SAM-dependent_MTases_sf"/>
</dbReference>
<dbReference type="PRINTS" id="PR00507">
    <property type="entry name" value="N12N6MTFRASE"/>
</dbReference>
<dbReference type="GO" id="GO:0008168">
    <property type="term" value="F:methyltransferase activity"/>
    <property type="evidence" value="ECO:0007669"/>
    <property type="project" value="UniProtKB-KW"/>
</dbReference>
<dbReference type="GO" id="GO:0032259">
    <property type="term" value="P:methylation"/>
    <property type="evidence" value="ECO:0007669"/>
    <property type="project" value="UniProtKB-KW"/>
</dbReference>
<evidence type="ECO:0000256" key="1">
    <source>
        <dbReference type="ARBA" id="ARBA00006594"/>
    </source>
</evidence>
<dbReference type="RefSeq" id="WP_264773924.1">
    <property type="nucleotide sequence ID" value="NZ_JAPDOG010000081.1"/>
</dbReference>
<feature type="region of interest" description="Disordered" evidence="2">
    <location>
        <begin position="1"/>
        <end position="32"/>
    </location>
</feature>
<keyword evidence="5" id="KW-0808">Transferase</keyword>
<feature type="domain" description="Type I restriction enzyme R protein N-terminal" evidence="4">
    <location>
        <begin position="59"/>
        <end position="161"/>
    </location>
</feature>
<keyword evidence="6" id="KW-1185">Reference proteome</keyword>
<proteinExistence type="inferred from homology"/>
<keyword evidence="5" id="KW-0489">Methyltransferase</keyword>